<feature type="compositionally biased region" description="Low complexity" evidence="1">
    <location>
        <begin position="69"/>
        <end position="88"/>
    </location>
</feature>
<dbReference type="Proteomes" id="UP001434883">
    <property type="component" value="Unassembled WGS sequence"/>
</dbReference>
<dbReference type="EMBL" id="JAHRIN010025404">
    <property type="protein sequence ID" value="MEQ2199685.1"/>
    <property type="molecule type" value="Genomic_DNA"/>
</dbReference>
<protein>
    <submittedName>
        <fullName evidence="2">Uncharacterized protein</fullName>
    </submittedName>
</protein>
<feature type="compositionally biased region" description="Pro residues" evidence="1">
    <location>
        <begin position="92"/>
        <end position="105"/>
    </location>
</feature>
<accession>A0ABV0QV54</accession>
<comment type="caution">
    <text evidence="2">The sequence shown here is derived from an EMBL/GenBank/DDBJ whole genome shotgun (WGS) entry which is preliminary data.</text>
</comment>
<feature type="region of interest" description="Disordered" evidence="1">
    <location>
        <begin position="26"/>
        <end position="105"/>
    </location>
</feature>
<feature type="non-terminal residue" evidence="2">
    <location>
        <position position="1"/>
    </location>
</feature>
<evidence type="ECO:0000313" key="3">
    <source>
        <dbReference type="Proteomes" id="UP001434883"/>
    </source>
</evidence>
<feature type="compositionally biased region" description="Polar residues" evidence="1">
    <location>
        <begin position="56"/>
        <end position="68"/>
    </location>
</feature>
<reference evidence="2 3" key="1">
    <citation type="submission" date="2021-06" db="EMBL/GenBank/DDBJ databases">
        <authorList>
            <person name="Palmer J.M."/>
        </authorList>
    </citation>
    <scope>NUCLEOTIDE SEQUENCE [LARGE SCALE GENOMIC DNA]</scope>
    <source>
        <strain evidence="2 3">XC_2019</strain>
        <tissue evidence="2">Muscle</tissue>
    </source>
</reference>
<name>A0ABV0QV54_9TELE</name>
<sequence length="105" mass="11295">KGNLALSMRLPGLPETAPLCARPEHLGVRVQRGPDSRRGGVAWDTDEPTRSCVGANCSQPQGSSDFSHSNNSRLLTRTRTQLTDSLSRATPPSIPLRPAPPTPRD</sequence>
<keyword evidence="3" id="KW-1185">Reference proteome</keyword>
<organism evidence="2 3">
    <name type="scientific">Xenoophorus captivus</name>
    <dbReference type="NCBI Taxonomy" id="1517983"/>
    <lineage>
        <taxon>Eukaryota</taxon>
        <taxon>Metazoa</taxon>
        <taxon>Chordata</taxon>
        <taxon>Craniata</taxon>
        <taxon>Vertebrata</taxon>
        <taxon>Euteleostomi</taxon>
        <taxon>Actinopterygii</taxon>
        <taxon>Neopterygii</taxon>
        <taxon>Teleostei</taxon>
        <taxon>Neoteleostei</taxon>
        <taxon>Acanthomorphata</taxon>
        <taxon>Ovalentaria</taxon>
        <taxon>Atherinomorphae</taxon>
        <taxon>Cyprinodontiformes</taxon>
        <taxon>Goodeidae</taxon>
        <taxon>Xenoophorus</taxon>
    </lineage>
</organism>
<gene>
    <name evidence="2" type="ORF">XENOCAPTIV_008268</name>
</gene>
<evidence type="ECO:0000313" key="2">
    <source>
        <dbReference type="EMBL" id="MEQ2199685.1"/>
    </source>
</evidence>
<proteinExistence type="predicted"/>
<feature type="compositionally biased region" description="Basic and acidic residues" evidence="1">
    <location>
        <begin position="26"/>
        <end position="38"/>
    </location>
</feature>
<evidence type="ECO:0000256" key="1">
    <source>
        <dbReference type="SAM" id="MobiDB-lite"/>
    </source>
</evidence>